<keyword evidence="3" id="KW-1185">Reference proteome</keyword>
<protein>
    <recommendedName>
        <fullName evidence="4">Transmembrane protein</fullName>
    </recommendedName>
</protein>
<sequence>MEQLRRGNDLKLVESQKNIMLPRRLKQLVLVSFRIFLVVLFVVTMTSVQALLKLKLISLYLIASSTKLMLPMSLNVS</sequence>
<evidence type="ECO:0008006" key="4">
    <source>
        <dbReference type="Google" id="ProtNLM"/>
    </source>
</evidence>
<reference evidence="2 3" key="1">
    <citation type="journal article" date="2018" name="Sci. Rep.">
        <title>Comparative analysis of the Pocillopora damicornis genome highlights role of immune system in coral evolution.</title>
        <authorList>
            <person name="Cunning R."/>
            <person name="Bay R.A."/>
            <person name="Gillette P."/>
            <person name="Baker A.C."/>
            <person name="Traylor-Knowles N."/>
        </authorList>
    </citation>
    <scope>NUCLEOTIDE SEQUENCE [LARGE SCALE GENOMIC DNA]</scope>
    <source>
        <strain evidence="2">RSMAS</strain>
        <tissue evidence="2">Whole animal</tissue>
    </source>
</reference>
<evidence type="ECO:0000313" key="3">
    <source>
        <dbReference type="Proteomes" id="UP000275408"/>
    </source>
</evidence>
<accession>A0A3M6V107</accession>
<evidence type="ECO:0000313" key="2">
    <source>
        <dbReference type="EMBL" id="RMX59238.1"/>
    </source>
</evidence>
<keyword evidence="1" id="KW-1133">Transmembrane helix</keyword>
<proteinExistence type="predicted"/>
<evidence type="ECO:0000256" key="1">
    <source>
        <dbReference type="SAM" id="Phobius"/>
    </source>
</evidence>
<dbReference type="AlphaFoldDB" id="A0A3M6V107"/>
<dbReference type="EMBL" id="RCHS01000385">
    <property type="protein sequence ID" value="RMX59238.1"/>
    <property type="molecule type" value="Genomic_DNA"/>
</dbReference>
<comment type="caution">
    <text evidence="2">The sequence shown here is derived from an EMBL/GenBank/DDBJ whole genome shotgun (WGS) entry which is preliminary data.</text>
</comment>
<gene>
    <name evidence="2" type="ORF">pdam_00005692</name>
</gene>
<organism evidence="2 3">
    <name type="scientific">Pocillopora damicornis</name>
    <name type="common">Cauliflower coral</name>
    <name type="synonym">Millepora damicornis</name>
    <dbReference type="NCBI Taxonomy" id="46731"/>
    <lineage>
        <taxon>Eukaryota</taxon>
        <taxon>Metazoa</taxon>
        <taxon>Cnidaria</taxon>
        <taxon>Anthozoa</taxon>
        <taxon>Hexacorallia</taxon>
        <taxon>Scleractinia</taxon>
        <taxon>Astrocoeniina</taxon>
        <taxon>Pocilloporidae</taxon>
        <taxon>Pocillopora</taxon>
    </lineage>
</organism>
<keyword evidence="1" id="KW-0812">Transmembrane</keyword>
<keyword evidence="1" id="KW-0472">Membrane</keyword>
<dbReference type="Proteomes" id="UP000275408">
    <property type="component" value="Unassembled WGS sequence"/>
</dbReference>
<feature type="transmembrane region" description="Helical" evidence="1">
    <location>
        <begin position="28"/>
        <end position="51"/>
    </location>
</feature>
<name>A0A3M6V107_POCDA</name>